<dbReference type="EMBL" id="WUBS01000002">
    <property type="protein sequence ID" value="NDL61939.1"/>
    <property type="molecule type" value="Genomic_DNA"/>
</dbReference>
<gene>
    <name evidence="2" type="ORF">GRH90_04065</name>
</gene>
<evidence type="ECO:0000256" key="1">
    <source>
        <dbReference type="SAM" id="Phobius"/>
    </source>
</evidence>
<feature type="transmembrane region" description="Helical" evidence="1">
    <location>
        <begin position="48"/>
        <end position="65"/>
    </location>
</feature>
<evidence type="ECO:0000313" key="2">
    <source>
        <dbReference type="EMBL" id="NDL61939.1"/>
    </source>
</evidence>
<comment type="caution">
    <text evidence="2">The sequence shown here is derived from an EMBL/GenBank/DDBJ whole genome shotgun (WGS) entry which is preliminary data.</text>
</comment>
<name>A0A845SDH0_9GAMM</name>
<dbReference type="Proteomes" id="UP000461443">
    <property type="component" value="Unassembled WGS sequence"/>
</dbReference>
<proteinExistence type="predicted"/>
<reference evidence="2 3" key="2">
    <citation type="submission" date="2020-02" db="EMBL/GenBank/DDBJ databases">
        <title>The new genus of Enterobacteriales.</title>
        <authorList>
            <person name="Kim I.S."/>
        </authorList>
    </citation>
    <scope>NUCLEOTIDE SEQUENCE [LARGE SCALE GENOMIC DNA]</scope>
    <source>
        <strain evidence="2 3">SAP-6</strain>
    </source>
</reference>
<keyword evidence="1" id="KW-0812">Transmembrane</keyword>
<reference evidence="2 3" key="1">
    <citation type="submission" date="2019-12" db="EMBL/GenBank/DDBJ databases">
        <authorList>
            <person name="Lee S.D."/>
        </authorList>
    </citation>
    <scope>NUCLEOTIDE SEQUENCE [LARGE SCALE GENOMIC DNA]</scope>
    <source>
        <strain evidence="2 3">SAP-6</strain>
    </source>
</reference>
<accession>A0A845SDH0</accession>
<feature type="transmembrane region" description="Helical" evidence="1">
    <location>
        <begin position="12"/>
        <end position="36"/>
    </location>
</feature>
<keyword evidence="1" id="KW-0472">Membrane</keyword>
<keyword evidence="3" id="KW-1185">Reference proteome</keyword>
<organism evidence="2 3">
    <name type="scientific">Acerihabitans arboris</name>
    <dbReference type="NCBI Taxonomy" id="2691583"/>
    <lineage>
        <taxon>Bacteria</taxon>
        <taxon>Pseudomonadati</taxon>
        <taxon>Pseudomonadota</taxon>
        <taxon>Gammaproteobacteria</taxon>
        <taxon>Enterobacterales</taxon>
        <taxon>Pectobacteriaceae</taxon>
        <taxon>Acerihabitans</taxon>
    </lineage>
</organism>
<sequence length="210" mass="23422">MQNDMLFILKKLGAFVFYAAVVSAFTSFLFIDVHFLHDIVKESSLTEIGQELVLVAIVLLHLWLMRNPALRASSLLVAGFFACMLIREMDFALDEIRHGSWFWVASMIALGCLIFAATDAKRALQGLAGYFRHPSYGLLCAGLLNVLVFSRLMGIGALWRSLLDEDYLRAIKNTVEEGSELFGYGLCLLATVSYARDKHKSTQPATHRPG</sequence>
<feature type="transmembrane region" description="Helical" evidence="1">
    <location>
        <begin position="72"/>
        <end position="89"/>
    </location>
</feature>
<feature type="transmembrane region" description="Helical" evidence="1">
    <location>
        <begin position="101"/>
        <end position="118"/>
    </location>
</feature>
<dbReference type="RefSeq" id="WP_162364607.1">
    <property type="nucleotide sequence ID" value="NZ_WUBS01000002.1"/>
</dbReference>
<protein>
    <submittedName>
        <fullName evidence="2">Uncharacterized protein</fullName>
    </submittedName>
</protein>
<dbReference type="AlphaFoldDB" id="A0A845SDH0"/>
<feature type="transmembrane region" description="Helical" evidence="1">
    <location>
        <begin position="138"/>
        <end position="159"/>
    </location>
</feature>
<evidence type="ECO:0000313" key="3">
    <source>
        <dbReference type="Proteomes" id="UP000461443"/>
    </source>
</evidence>
<keyword evidence="1" id="KW-1133">Transmembrane helix</keyword>